<proteinExistence type="predicted"/>
<evidence type="ECO:0000313" key="2">
    <source>
        <dbReference type="EMBL" id="RMC17918.1"/>
    </source>
</evidence>
<accession>A0A3M0KXF9</accession>
<dbReference type="EMBL" id="QRBI01000098">
    <property type="protein sequence ID" value="RMC17918.1"/>
    <property type="molecule type" value="Genomic_DNA"/>
</dbReference>
<dbReference type="OrthoDB" id="416454at2759"/>
<dbReference type="Pfam" id="PF00078">
    <property type="entry name" value="RVT_1"/>
    <property type="match status" value="1"/>
</dbReference>
<comment type="caution">
    <text evidence="2">The sequence shown here is derived from an EMBL/GenBank/DDBJ whole genome shotgun (WGS) entry which is preliminary data.</text>
</comment>
<organism evidence="2 3">
    <name type="scientific">Hirundo rustica rustica</name>
    <dbReference type="NCBI Taxonomy" id="333673"/>
    <lineage>
        <taxon>Eukaryota</taxon>
        <taxon>Metazoa</taxon>
        <taxon>Chordata</taxon>
        <taxon>Craniata</taxon>
        <taxon>Vertebrata</taxon>
        <taxon>Euteleostomi</taxon>
        <taxon>Archelosauria</taxon>
        <taxon>Archosauria</taxon>
        <taxon>Dinosauria</taxon>
        <taxon>Saurischia</taxon>
        <taxon>Theropoda</taxon>
        <taxon>Coelurosauria</taxon>
        <taxon>Aves</taxon>
        <taxon>Neognathae</taxon>
        <taxon>Neoaves</taxon>
        <taxon>Telluraves</taxon>
        <taxon>Australaves</taxon>
        <taxon>Passeriformes</taxon>
        <taxon>Sylvioidea</taxon>
        <taxon>Hirundinidae</taxon>
        <taxon>Hirundo</taxon>
    </lineage>
</organism>
<dbReference type="Proteomes" id="UP000269221">
    <property type="component" value="Unassembled WGS sequence"/>
</dbReference>
<sequence>MLYYLDLDSLDSIKISMQLTPALPQGTVYQRNPFLTKNGVWGHREWLFVDPADLIMGDSYADSLAGTFQVGGDHLVDAGKAVDVVYQDFSKAFDTVSHSTLLEKLAAYGLGRSTLCWVRNWLRGLAKRVVGNGAACSWQPGTSGVPQGSVQEPALFIVFIDDMDEGIKSFISKFAAFANAPKFGSICLSVGREKGSAERPGMVGQMSRV</sequence>
<feature type="domain" description="Reverse transcriptase" evidence="1">
    <location>
        <begin position="1"/>
        <end position="209"/>
    </location>
</feature>
<dbReference type="PANTHER" id="PTHR33332">
    <property type="entry name" value="REVERSE TRANSCRIPTASE DOMAIN-CONTAINING PROTEIN"/>
    <property type="match status" value="1"/>
</dbReference>
<protein>
    <recommendedName>
        <fullName evidence="1">Reverse transcriptase domain-containing protein</fullName>
    </recommendedName>
</protein>
<evidence type="ECO:0000313" key="3">
    <source>
        <dbReference type="Proteomes" id="UP000269221"/>
    </source>
</evidence>
<dbReference type="InterPro" id="IPR000477">
    <property type="entry name" value="RT_dom"/>
</dbReference>
<dbReference type="PROSITE" id="PS50878">
    <property type="entry name" value="RT_POL"/>
    <property type="match status" value="1"/>
</dbReference>
<reference evidence="2 3" key="1">
    <citation type="submission" date="2018-07" db="EMBL/GenBank/DDBJ databases">
        <title>A high quality draft genome assembly of the barn swallow (H. rustica rustica).</title>
        <authorList>
            <person name="Formenti G."/>
            <person name="Chiara M."/>
            <person name="Poveda L."/>
            <person name="Francoijs K.-J."/>
            <person name="Bonisoli-Alquati A."/>
            <person name="Canova L."/>
            <person name="Gianfranceschi L."/>
            <person name="Horner D.S."/>
            <person name="Saino N."/>
        </authorList>
    </citation>
    <scope>NUCLEOTIDE SEQUENCE [LARGE SCALE GENOMIC DNA]</scope>
    <source>
        <strain evidence="2">Chelidonia</strain>
        <tissue evidence="2">Blood</tissue>
    </source>
</reference>
<name>A0A3M0KXF9_HIRRU</name>
<gene>
    <name evidence="2" type="ORF">DUI87_05587</name>
</gene>
<keyword evidence="3" id="KW-1185">Reference proteome</keyword>
<evidence type="ECO:0000259" key="1">
    <source>
        <dbReference type="PROSITE" id="PS50878"/>
    </source>
</evidence>
<dbReference type="AlphaFoldDB" id="A0A3M0KXF9"/>